<keyword evidence="3" id="KW-1185">Reference proteome</keyword>
<proteinExistence type="predicted"/>
<evidence type="ECO:0000313" key="3">
    <source>
        <dbReference type="Proteomes" id="UP000297472"/>
    </source>
</evidence>
<gene>
    <name evidence="2" type="ORF">E3T49_13170</name>
</gene>
<dbReference type="AlphaFoldDB" id="A0A4Y8JWG6"/>
<dbReference type="Proteomes" id="UP000297472">
    <property type="component" value="Unassembled WGS sequence"/>
</dbReference>
<comment type="caution">
    <text evidence="2">The sequence shown here is derived from an EMBL/GenBank/DDBJ whole genome shotgun (WGS) entry which is preliminary data.</text>
</comment>
<reference evidence="2 3" key="1">
    <citation type="submission" date="2019-03" db="EMBL/GenBank/DDBJ databases">
        <title>Genomics of glacier-inhabiting Cryobacterium strains.</title>
        <authorList>
            <person name="Liu Q."/>
            <person name="Xin Y.-H."/>
        </authorList>
    </citation>
    <scope>NUCLEOTIDE SEQUENCE [LARGE SCALE GENOMIC DNA]</scope>
    <source>
        <strain evidence="2 3">TMT1-51</strain>
    </source>
</reference>
<feature type="region of interest" description="Disordered" evidence="1">
    <location>
        <begin position="110"/>
        <end position="130"/>
    </location>
</feature>
<evidence type="ECO:0000313" key="2">
    <source>
        <dbReference type="EMBL" id="TFD27489.1"/>
    </source>
</evidence>
<dbReference type="EMBL" id="SOHA01000039">
    <property type="protein sequence ID" value="TFD27489.1"/>
    <property type="molecule type" value="Genomic_DNA"/>
</dbReference>
<dbReference type="RefSeq" id="WP_134425359.1">
    <property type="nucleotide sequence ID" value="NZ_SOHA01000039.1"/>
</dbReference>
<organism evidence="2 3">
    <name type="scientific">Cryobacterium cryoconiti</name>
    <dbReference type="NCBI Taxonomy" id="1259239"/>
    <lineage>
        <taxon>Bacteria</taxon>
        <taxon>Bacillati</taxon>
        <taxon>Actinomycetota</taxon>
        <taxon>Actinomycetes</taxon>
        <taxon>Micrococcales</taxon>
        <taxon>Microbacteriaceae</taxon>
        <taxon>Cryobacterium</taxon>
    </lineage>
</organism>
<sequence>MTASTVVVSMPAADVWRLESLAGSRGMTLPEFLYRSALAVAGAGAPRRGESISVLHAAGMTVKQIAHRLEMTNAAVSDQHYRLGLKPNPVTKLAKTPGMVGTKVQAATRSIHGATAAPRSAGPLNENGSL</sequence>
<accession>A0A4Y8JWG6</accession>
<protein>
    <submittedName>
        <fullName evidence="2">Uncharacterized protein</fullName>
    </submittedName>
</protein>
<name>A0A4Y8JWG6_9MICO</name>
<evidence type="ECO:0000256" key="1">
    <source>
        <dbReference type="SAM" id="MobiDB-lite"/>
    </source>
</evidence>